<dbReference type="Proteomes" id="UP000195569">
    <property type="component" value="Unassembled WGS sequence"/>
</dbReference>
<dbReference type="AlphaFoldDB" id="A0A1N7SV58"/>
<evidence type="ECO:0000313" key="2">
    <source>
        <dbReference type="Proteomes" id="UP000195569"/>
    </source>
</evidence>
<sequence>MRHKRSARSAIHDEHVDIGTAALHGVMLNRPAYVQFARDHPPTLAPRAPLCLRQKTPETSVLTVLSSSFCCACRSRPALSLFLPLAGMPALRLSQCIVLRKDSGASFAPRHHVTWPIDRIGGLARSAMAVIAGKKLDRYLRFGAN</sequence>
<proteinExistence type="predicted"/>
<reference evidence="1" key="1">
    <citation type="submission" date="2016-12" db="EMBL/GenBank/DDBJ databases">
        <authorList>
            <person name="Moulin L."/>
        </authorList>
    </citation>
    <scope>NUCLEOTIDE SEQUENCE [LARGE SCALE GENOMIC DNA]</scope>
    <source>
        <strain evidence="1">STM 7183</strain>
    </source>
</reference>
<accession>A0A1N7SV58</accession>
<keyword evidence="2" id="KW-1185">Reference proteome</keyword>
<dbReference type="EMBL" id="CYGY02000117">
    <property type="protein sequence ID" value="SIT51356.1"/>
    <property type="molecule type" value="Genomic_DNA"/>
</dbReference>
<comment type="caution">
    <text evidence="1">The sequence shown here is derived from an EMBL/GenBank/DDBJ whole genome shotgun (WGS) entry which is preliminary data.</text>
</comment>
<name>A0A1N7SV58_9BURK</name>
<gene>
    <name evidence="1" type="ORF">BN2476_1170005</name>
</gene>
<evidence type="ECO:0000313" key="1">
    <source>
        <dbReference type="EMBL" id="SIT51356.1"/>
    </source>
</evidence>
<protein>
    <submittedName>
        <fullName evidence="1">Uncharacterized protein</fullName>
    </submittedName>
</protein>
<organism evidence="1 2">
    <name type="scientific">Paraburkholderia piptadeniae</name>
    <dbReference type="NCBI Taxonomy" id="1701573"/>
    <lineage>
        <taxon>Bacteria</taxon>
        <taxon>Pseudomonadati</taxon>
        <taxon>Pseudomonadota</taxon>
        <taxon>Betaproteobacteria</taxon>
        <taxon>Burkholderiales</taxon>
        <taxon>Burkholderiaceae</taxon>
        <taxon>Paraburkholderia</taxon>
    </lineage>
</organism>